<dbReference type="Gene3D" id="3.30.379.10">
    <property type="entry name" value="Chitobiase/beta-hexosaminidase domain 2-like"/>
    <property type="match status" value="1"/>
</dbReference>
<dbReference type="InterPro" id="IPR013320">
    <property type="entry name" value="ConA-like_dom_sf"/>
</dbReference>
<dbReference type="InterPro" id="IPR015883">
    <property type="entry name" value="Glyco_hydro_20_cat"/>
</dbReference>
<evidence type="ECO:0000256" key="1">
    <source>
        <dbReference type="ARBA" id="ARBA00006285"/>
    </source>
</evidence>
<dbReference type="SUPFAM" id="SSF51445">
    <property type="entry name" value="(Trans)glycosidases"/>
    <property type="match status" value="1"/>
</dbReference>
<gene>
    <name evidence="7" type="ORF">P9847_04030</name>
</gene>
<dbReference type="SUPFAM" id="SSF49899">
    <property type="entry name" value="Concanavalin A-like lectins/glucanases"/>
    <property type="match status" value="1"/>
</dbReference>
<dbReference type="Pfam" id="PF00395">
    <property type="entry name" value="SLH"/>
    <property type="match status" value="3"/>
</dbReference>
<comment type="similarity">
    <text evidence="1">Belongs to the glycosyl hydrolase 20 family.</text>
</comment>
<sequence>MNMGQRLKPGITIFAALVLLFSIVFSSHTPTAFSEESVDEPSPPLIEEPAAGEQTDMQQTVVDATHSETALSEAGKENYALKKPIKVSGNEVDYSLFPEYAVDGNMGTRWSSAKTDDQWFVVDMGETKNIGQVAIYWQTPAKTYKIYTSVDGELWDNIRDDDGLIDCSGGKDVLDFPSRAARFVKFQGVERAPVEGVYYGYSFYEFQVFEADPIAEIIQGITGLEPIAEGQTQLTLPAVPAGYRVSVYGSDALPVIDKDAVIHPPLVDRKVHVILQVQNEAKPDEKGITPSFEVKVPGVYPPAADRNPEPRVIPSLREWVGNTGQLKLTPASNIVFRDAALQTTADILKEDLKDISGLDLEIRQGSPASGDIYLTLDSSLNYMGTEGYLLDIHDYASIASPADKGVLWGTRSVLQILRQDAGHDQLPKGLSHDYPKYETRGLMIDVARKFYTIDFLREYVKMLSWYKMTDLQIHLNDDVGAPFPDGKRSAFRLESNRYPGLASQDGYYTKEEFRDLQRLGRQYGINIIPEIDTPGHSRAFTTYDPALGKDSFLDITKPAATEFITNLFDEYIDGYGSDTEPTFLGPDVHIGTDEYAGGSNEDFRKYMDTLIQHINDKGKHPYVWGGLKQFAGTTPVSNQATMAIWYEPYEGPQQAMDEGYDIINTDTNYMYLVPRLYRDYLDTPLLYREWEPVKWLGVTLPYGLPQLKGGMFALWNDISYASGISMDDSHARMLPAMQVLSEKMWQGARDGADYDAFMKAASTIGDAPITDLSHRIEVHNPDGNVISYPFEKGFQDASGNHMDGAATNVTLEEGKYGNGAAFHGGQSFIQTPLNPLWFGWTVSMWIKPDADNPDDAVLMESPNGTIKLKQGKTGKLGFSKEGYDSVFQYEVPANRWTHILLTGNQIGVSLYVNGNEYVEKLGQPVPLIQTLVLPSGKIGSDTNAFKGVIDNLQIYNRYTPLLDVNNLALQATAESSPLEADVLTPDKAIDGNLSTRWSSAYDDASWMIVDLGHSRKINKINIAWETQAEKFKLLVSQDKQTWTNVKPNDEILRSNGKLDTINFDPIEARYVKFQGVERRPVGDTKYGYSIYELEVYGDDLMVSYNETVHLAEQLLALGKGDPALRSQLLAMLDRYPYQFEAVTETLKDLVSRLKASIEEKPTEPGTSDGVASGSGGGGTVGGGGTSANVDEAEISLNPGKPGTLTLGDRVTIRIPADAVKTPARLRIRKLHDPGPMMNDKAGSISPAYELTLTPGGSFEKAVRMAISFDSLNLGANQKASIFFYDPSSKKWVEVVGTASASIIQADVMKTGIYAVFTVADEAVIQQNSSTFTDTTRHWAAADIEKAVQLGIVTGYPDATFRPGGMVTRAEFAAMLARVLKLQGSGSSVAIKDDDAIGDWARRAIAQTVEAGIVNGYEDGTFRPNAFIRRDEMVAMVARAIGLESSEEGKAKTTFADDASIPAWAKNAVQAAAMQGLIQGRSGNLFCANETATRAEAVTIMLKAANYKSR</sequence>
<organism evidence="7 8">
    <name type="scientific">Paenibacillus chibensis</name>
    <dbReference type="NCBI Taxonomy" id="59846"/>
    <lineage>
        <taxon>Bacteria</taxon>
        <taxon>Bacillati</taxon>
        <taxon>Bacillota</taxon>
        <taxon>Bacilli</taxon>
        <taxon>Bacillales</taxon>
        <taxon>Paenibacillaceae</taxon>
        <taxon>Paenibacillus</taxon>
    </lineage>
</organism>
<dbReference type="PANTHER" id="PTHR43678">
    <property type="entry name" value="PUTATIVE (AFU_ORTHOLOGUE AFUA_2G00640)-RELATED"/>
    <property type="match status" value="1"/>
</dbReference>
<protein>
    <submittedName>
        <fullName evidence="7">Discoidin domain-containing protein</fullName>
    </submittedName>
</protein>
<name>A0ABU6PQ09_9BACL</name>
<dbReference type="SUPFAM" id="SSF49785">
    <property type="entry name" value="Galactose-binding domain-like"/>
    <property type="match status" value="2"/>
</dbReference>
<dbReference type="Gene3D" id="3.20.20.80">
    <property type="entry name" value="Glycosidases"/>
    <property type="match status" value="1"/>
</dbReference>
<proteinExistence type="inferred from homology"/>
<dbReference type="InterPro" id="IPR052764">
    <property type="entry name" value="GH20_Enzymes"/>
</dbReference>
<feature type="domain" description="F5/8 type C" evidence="5">
    <location>
        <begin position="957"/>
        <end position="1098"/>
    </location>
</feature>
<dbReference type="PRINTS" id="PR00738">
    <property type="entry name" value="GLHYDRLASE20"/>
</dbReference>
<dbReference type="PROSITE" id="PS50022">
    <property type="entry name" value="FA58C_3"/>
    <property type="match status" value="2"/>
</dbReference>
<dbReference type="Proteomes" id="UP001343257">
    <property type="component" value="Unassembled WGS sequence"/>
</dbReference>
<evidence type="ECO:0000256" key="3">
    <source>
        <dbReference type="ARBA" id="ARBA00023295"/>
    </source>
</evidence>
<dbReference type="PROSITE" id="PS51272">
    <property type="entry name" value="SLH"/>
    <property type="match status" value="3"/>
</dbReference>
<dbReference type="InterPro" id="IPR000421">
    <property type="entry name" value="FA58C"/>
</dbReference>
<reference evidence="7 8" key="1">
    <citation type="submission" date="2023-03" db="EMBL/GenBank/DDBJ databases">
        <title>Bacillus Genome Sequencing.</title>
        <authorList>
            <person name="Dunlap C."/>
        </authorList>
    </citation>
    <scope>NUCLEOTIDE SEQUENCE [LARGE SCALE GENOMIC DNA]</scope>
    <source>
        <strain evidence="7 8">NRS-52</strain>
    </source>
</reference>
<evidence type="ECO:0000256" key="4">
    <source>
        <dbReference type="SAM" id="MobiDB-lite"/>
    </source>
</evidence>
<feature type="compositionally biased region" description="Gly residues" evidence="4">
    <location>
        <begin position="1172"/>
        <end position="1185"/>
    </location>
</feature>
<dbReference type="SUPFAM" id="SSF55545">
    <property type="entry name" value="beta-N-acetylhexosaminidase-like domain"/>
    <property type="match status" value="1"/>
</dbReference>
<keyword evidence="8" id="KW-1185">Reference proteome</keyword>
<dbReference type="InterPro" id="IPR017853">
    <property type="entry name" value="GH"/>
</dbReference>
<dbReference type="RefSeq" id="WP_328275576.1">
    <property type="nucleotide sequence ID" value="NZ_JARTLD010000009.1"/>
</dbReference>
<evidence type="ECO:0000259" key="5">
    <source>
        <dbReference type="PROSITE" id="PS50022"/>
    </source>
</evidence>
<dbReference type="CDD" id="cd06564">
    <property type="entry name" value="GH20_DspB_LnbB-like"/>
    <property type="match status" value="1"/>
</dbReference>
<feature type="domain" description="SLH" evidence="6">
    <location>
        <begin position="1326"/>
        <end position="1389"/>
    </location>
</feature>
<dbReference type="PANTHER" id="PTHR43678:SF1">
    <property type="entry name" value="BETA-N-ACETYLHEXOSAMINIDASE"/>
    <property type="match status" value="1"/>
</dbReference>
<feature type="domain" description="F5/8 type C" evidence="5">
    <location>
        <begin position="69"/>
        <end position="211"/>
    </location>
</feature>
<dbReference type="InterPro" id="IPR015882">
    <property type="entry name" value="HEX_bac_N"/>
</dbReference>
<dbReference type="Pfam" id="PF13385">
    <property type="entry name" value="Laminin_G_3"/>
    <property type="match status" value="1"/>
</dbReference>
<feature type="region of interest" description="Disordered" evidence="4">
    <location>
        <begin position="1157"/>
        <end position="1200"/>
    </location>
</feature>
<accession>A0ABU6PQ09</accession>
<evidence type="ECO:0000313" key="8">
    <source>
        <dbReference type="Proteomes" id="UP001343257"/>
    </source>
</evidence>
<feature type="domain" description="SLH" evidence="6">
    <location>
        <begin position="1390"/>
        <end position="1450"/>
    </location>
</feature>
<evidence type="ECO:0000313" key="7">
    <source>
        <dbReference type="EMBL" id="MED5016474.1"/>
    </source>
</evidence>
<dbReference type="InterPro" id="IPR001119">
    <property type="entry name" value="SLH_dom"/>
</dbReference>
<feature type="domain" description="SLH" evidence="6">
    <location>
        <begin position="1451"/>
        <end position="1509"/>
    </location>
</feature>
<dbReference type="InterPro" id="IPR025705">
    <property type="entry name" value="Beta_hexosaminidase_sua/sub"/>
</dbReference>
<dbReference type="Pfam" id="PF00728">
    <property type="entry name" value="Glyco_hydro_20"/>
    <property type="match status" value="1"/>
</dbReference>
<dbReference type="InterPro" id="IPR029018">
    <property type="entry name" value="Hex-like_dom2"/>
</dbReference>
<comment type="caution">
    <text evidence="7">The sequence shown here is derived from an EMBL/GenBank/DDBJ whole genome shotgun (WGS) entry which is preliminary data.</text>
</comment>
<dbReference type="Pfam" id="PF00754">
    <property type="entry name" value="F5_F8_type_C"/>
    <property type="match status" value="2"/>
</dbReference>
<evidence type="ECO:0000259" key="6">
    <source>
        <dbReference type="PROSITE" id="PS51272"/>
    </source>
</evidence>
<evidence type="ECO:0000256" key="2">
    <source>
        <dbReference type="ARBA" id="ARBA00022801"/>
    </source>
</evidence>
<dbReference type="Gene3D" id="2.60.120.200">
    <property type="match status" value="1"/>
</dbReference>
<dbReference type="InterPro" id="IPR008979">
    <property type="entry name" value="Galactose-bd-like_sf"/>
</dbReference>
<keyword evidence="3" id="KW-0326">Glycosidase</keyword>
<dbReference type="Gene3D" id="2.60.120.260">
    <property type="entry name" value="Galactose-binding domain-like"/>
    <property type="match status" value="2"/>
</dbReference>
<dbReference type="Pfam" id="PF02838">
    <property type="entry name" value="Glyco_hydro_20b"/>
    <property type="match status" value="1"/>
</dbReference>
<keyword evidence="2" id="KW-0378">Hydrolase</keyword>
<dbReference type="EMBL" id="JARTLD010000009">
    <property type="protein sequence ID" value="MED5016474.1"/>
    <property type="molecule type" value="Genomic_DNA"/>
</dbReference>